<dbReference type="EMBL" id="UINC01019634">
    <property type="protein sequence ID" value="SVA83231.1"/>
    <property type="molecule type" value="Genomic_DNA"/>
</dbReference>
<evidence type="ECO:0000313" key="1">
    <source>
        <dbReference type="EMBL" id="SVA83231.1"/>
    </source>
</evidence>
<organism evidence="1">
    <name type="scientific">marine metagenome</name>
    <dbReference type="NCBI Taxonomy" id="408172"/>
    <lineage>
        <taxon>unclassified sequences</taxon>
        <taxon>metagenomes</taxon>
        <taxon>ecological metagenomes</taxon>
    </lineage>
</organism>
<dbReference type="AlphaFoldDB" id="A0A381Z2R9"/>
<name>A0A381Z2R9_9ZZZZ</name>
<dbReference type="Gene3D" id="3.40.50.300">
    <property type="entry name" value="P-loop containing nucleotide triphosphate hydrolases"/>
    <property type="match status" value="1"/>
</dbReference>
<dbReference type="InterPro" id="IPR027417">
    <property type="entry name" value="P-loop_NTPase"/>
</dbReference>
<accession>A0A381Z2R9</accession>
<sequence>MKNFPDSNQGLYNDLYRASQPFFEDLTKKLKFENISKDFFLKTVIPLSVYINFLPNQDKPYLICFTGGQGSGKTTLSNFIQLVLKQVYKRTPVGFSIDDIYKTKEERETLAKTIHPLCKVRGVPGTHDIQMGLHTLDSLFQAKPSTLTAIPAFSKPLDQHLPRDQWQIFKGKPDYIFFDAWCGGAKPIDEANWIPPMNTLEKEKDPDGIWSKWSNRELAGDYQELFNRFDLLIMIKVPNMEHVYESRWLQETVLEKTIIDPELKKKIMTREEVYRFVMHYERLTRYILEEIPKFADIVIERDYVYNFSFTKIP</sequence>
<gene>
    <name evidence="1" type="ORF">METZ01_LOCUS136085</name>
</gene>
<reference evidence="1" key="1">
    <citation type="submission" date="2018-05" db="EMBL/GenBank/DDBJ databases">
        <authorList>
            <person name="Lanie J.A."/>
            <person name="Ng W.-L."/>
            <person name="Kazmierczak K.M."/>
            <person name="Andrzejewski T.M."/>
            <person name="Davidsen T.M."/>
            <person name="Wayne K.J."/>
            <person name="Tettelin H."/>
            <person name="Glass J.I."/>
            <person name="Rusch D."/>
            <person name="Podicherti R."/>
            <person name="Tsui H.-C.T."/>
            <person name="Winkler M.E."/>
        </authorList>
    </citation>
    <scope>NUCLEOTIDE SEQUENCE</scope>
</reference>
<proteinExistence type="predicted"/>
<protein>
    <recommendedName>
        <fullName evidence="2">Phosphoribulokinase/uridine kinase domain-containing protein</fullName>
    </recommendedName>
</protein>
<evidence type="ECO:0008006" key="2">
    <source>
        <dbReference type="Google" id="ProtNLM"/>
    </source>
</evidence>
<dbReference type="SUPFAM" id="SSF52540">
    <property type="entry name" value="P-loop containing nucleoside triphosphate hydrolases"/>
    <property type="match status" value="1"/>
</dbReference>